<dbReference type="Pfam" id="PF01174">
    <property type="entry name" value="SNO"/>
    <property type="match status" value="1"/>
</dbReference>
<proteinExistence type="inferred from homology"/>
<dbReference type="Gene3D" id="3.40.50.880">
    <property type="match status" value="1"/>
</dbReference>
<sequence length="228" mass="25372">MLTHLSSIHVQKKIEEVENIPLHEQVRIGVLALQGAFREHCLALYAVGAKPVEIRGSDDMENLHGLCLPGGESTVMAKLLVQNAMLDRLVKLIQGNMPVFATCAGLILLSNEIIGFEEQARLRCLDIAVNRNAFGRQKESFTEELDIVCPCFSEKDTEKHCVFPAVFIRAPQIAQAGGNVKILAQRKGRILAVQEKSIVATAFHPELTENLLFHTWLFEKAKEYKASL</sequence>
<dbReference type="PANTHER" id="PTHR31559:SF0">
    <property type="entry name" value="PYRIDOXAL 5'-PHOSPHATE SYNTHASE SUBUNIT SNO1-RELATED"/>
    <property type="match status" value="1"/>
</dbReference>
<dbReference type="Proteomes" id="UP001058120">
    <property type="component" value="Chromosome"/>
</dbReference>
<dbReference type="CDD" id="cd01749">
    <property type="entry name" value="GATase1_PB"/>
    <property type="match status" value="1"/>
</dbReference>
<dbReference type="PANTHER" id="PTHR31559">
    <property type="entry name" value="PYRIDOXAL 5'-PHOSPHATE SYNTHASE SUBUNIT SNO"/>
    <property type="match status" value="1"/>
</dbReference>
<comment type="similarity">
    <text evidence="2">Belongs to the glutaminase PdxT/SNO family.</text>
</comment>
<feature type="active site" description="Nucleophile" evidence="2">
    <location>
        <position position="103"/>
    </location>
</feature>
<dbReference type="EC" id="4.3.3.6" evidence="2"/>
<keyword evidence="2" id="KW-0456">Lyase</keyword>
<gene>
    <name evidence="2 3" type="primary">pdxT</name>
    <name evidence="3" type="ORF">JBF11_03320</name>
</gene>
<dbReference type="SUPFAM" id="SSF52317">
    <property type="entry name" value="Class I glutamine amidotransferase-like"/>
    <property type="match status" value="1"/>
</dbReference>
<dbReference type="PIRSF" id="PIRSF005639">
    <property type="entry name" value="Glut_amidoT_SNO"/>
    <property type="match status" value="1"/>
</dbReference>
<evidence type="ECO:0000313" key="4">
    <source>
        <dbReference type="Proteomes" id="UP001058120"/>
    </source>
</evidence>
<comment type="subunit">
    <text evidence="2">In the presence of PdxS, forms a dodecamer of heterodimers. Only shows activity in the heterodimer.</text>
</comment>
<name>A0ABY5Y2Q6_9BACT</name>
<feature type="binding site" evidence="2">
    <location>
        <begin position="168"/>
        <end position="169"/>
    </location>
    <ligand>
        <name>L-glutamine</name>
        <dbReference type="ChEBI" id="CHEBI:58359"/>
    </ligand>
</feature>
<comment type="catalytic activity">
    <reaction evidence="2">
        <text>L-glutamine + H2O = L-glutamate + NH4(+)</text>
        <dbReference type="Rhea" id="RHEA:15889"/>
        <dbReference type="ChEBI" id="CHEBI:15377"/>
        <dbReference type="ChEBI" id="CHEBI:28938"/>
        <dbReference type="ChEBI" id="CHEBI:29985"/>
        <dbReference type="ChEBI" id="CHEBI:58359"/>
        <dbReference type="EC" id="3.5.1.2"/>
    </reaction>
</comment>
<comment type="catalytic activity">
    <reaction evidence="2">
        <text>aldehydo-D-ribose 5-phosphate + D-glyceraldehyde 3-phosphate + L-glutamine = pyridoxal 5'-phosphate + L-glutamate + phosphate + 3 H2O + H(+)</text>
        <dbReference type="Rhea" id="RHEA:31507"/>
        <dbReference type="ChEBI" id="CHEBI:15377"/>
        <dbReference type="ChEBI" id="CHEBI:15378"/>
        <dbReference type="ChEBI" id="CHEBI:29985"/>
        <dbReference type="ChEBI" id="CHEBI:43474"/>
        <dbReference type="ChEBI" id="CHEBI:58273"/>
        <dbReference type="ChEBI" id="CHEBI:58359"/>
        <dbReference type="ChEBI" id="CHEBI:59776"/>
        <dbReference type="ChEBI" id="CHEBI:597326"/>
        <dbReference type="EC" id="4.3.3.6"/>
    </reaction>
</comment>
<comment type="function">
    <text evidence="2">Catalyzes the hydrolysis of glutamine to glutamate and ammonia as part of the biosynthesis of pyridoxal 5'-phosphate. The resulting ammonia molecule is channeled to the active site of PdxS.</text>
</comment>
<evidence type="ECO:0000256" key="1">
    <source>
        <dbReference type="ARBA" id="ARBA00022962"/>
    </source>
</evidence>
<organism evidence="3 4">
    <name type="scientific">Taurinivorans muris</name>
    <dbReference type="NCBI Taxonomy" id="2787751"/>
    <lineage>
        <taxon>Bacteria</taxon>
        <taxon>Pseudomonadati</taxon>
        <taxon>Thermodesulfobacteriota</taxon>
        <taxon>Desulfovibrionia</taxon>
        <taxon>Desulfovibrionales</taxon>
        <taxon>Desulfovibrionaceae</taxon>
        <taxon>Taurinivorans</taxon>
    </lineage>
</organism>
<feature type="binding site" evidence="2">
    <location>
        <begin position="71"/>
        <end position="73"/>
    </location>
    <ligand>
        <name>L-glutamine</name>
        <dbReference type="ChEBI" id="CHEBI:58359"/>
    </ligand>
</feature>
<dbReference type="HAMAP" id="MF_01615">
    <property type="entry name" value="PdxT"/>
    <property type="match status" value="1"/>
</dbReference>
<feature type="active site" description="Charge relay system" evidence="2">
    <location>
        <position position="204"/>
    </location>
</feature>
<evidence type="ECO:0000256" key="2">
    <source>
        <dbReference type="HAMAP-Rule" id="MF_01615"/>
    </source>
</evidence>
<comment type="pathway">
    <text evidence="2">Cofactor biosynthesis; pyridoxal 5'-phosphate biosynthesis.</text>
</comment>
<dbReference type="EMBL" id="CP065938">
    <property type="protein sequence ID" value="UWX06355.1"/>
    <property type="molecule type" value="Genomic_DNA"/>
</dbReference>
<feature type="binding site" evidence="2">
    <location>
        <position position="131"/>
    </location>
    <ligand>
        <name>L-glutamine</name>
        <dbReference type="ChEBI" id="CHEBI:58359"/>
    </ligand>
</feature>
<keyword evidence="2" id="KW-0378">Hydrolase</keyword>
<dbReference type="RefSeq" id="WP_334315960.1">
    <property type="nucleotide sequence ID" value="NZ_CP065938.1"/>
</dbReference>
<dbReference type="InterPro" id="IPR002161">
    <property type="entry name" value="PdxT/SNO"/>
</dbReference>
<keyword evidence="2" id="KW-0663">Pyridoxal phosphate</keyword>
<protein>
    <recommendedName>
        <fullName evidence="2">Pyridoxal 5'-phosphate synthase subunit PdxT</fullName>
        <ecNumber evidence="2">4.3.3.6</ecNumber>
    </recommendedName>
    <alternativeName>
        <fullName evidence="2">Pdx2</fullName>
    </alternativeName>
    <alternativeName>
        <fullName evidence="2">Pyridoxal 5'-phosphate synthase glutaminase subunit</fullName>
        <ecNumber evidence="2">3.5.1.2</ecNumber>
    </alternativeName>
</protein>
<keyword evidence="1 2" id="KW-0315">Glutamine amidotransferase</keyword>
<reference evidence="3" key="1">
    <citation type="submission" date="2020-12" db="EMBL/GenBank/DDBJ databases">
        <title>Taurinivorans muris gen. nov., sp. nov., fundamental and realized metabolic niche of a ubiquitous sulfidogenic bacterium in the murine intestine.</title>
        <authorList>
            <person name="Ye H."/>
            <person name="Hanson B.T."/>
            <person name="Loy A."/>
        </authorList>
    </citation>
    <scope>NUCLEOTIDE SEQUENCE</scope>
    <source>
        <strain evidence="3">LT0009</strain>
    </source>
</reference>
<dbReference type="PROSITE" id="PS51130">
    <property type="entry name" value="PDXT_SNO_2"/>
    <property type="match status" value="1"/>
</dbReference>
<dbReference type="EC" id="3.5.1.2" evidence="2"/>
<keyword evidence="4" id="KW-1185">Reference proteome</keyword>
<accession>A0ABY5Y2Q6</accession>
<evidence type="ECO:0000313" key="3">
    <source>
        <dbReference type="EMBL" id="UWX06355.1"/>
    </source>
</evidence>
<dbReference type="InterPro" id="IPR029062">
    <property type="entry name" value="Class_I_gatase-like"/>
</dbReference>
<feature type="active site" description="Charge relay system" evidence="2">
    <location>
        <position position="206"/>
    </location>
</feature>
<dbReference type="NCBIfam" id="TIGR03800">
    <property type="entry name" value="PLP_synth_Pdx2"/>
    <property type="match status" value="1"/>
</dbReference>